<keyword evidence="1" id="KW-0812">Transmembrane</keyword>
<protein>
    <submittedName>
        <fullName evidence="2">DUF6449 domain-containing protein</fullName>
    </submittedName>
</protein>
<gene>
    <name evidence="2" type="ORF">ACFFH4_18935</name>
</gene>
<reference evidence="2 3" key="1">
    <citation type="submission" date="2024-09" db="EMBL/GenBank/DDBJ databases">
        <authorList>
            <person name="Sun Q."/>
            <person name="Mori K."/>
        </authorList>
    </citation>
    <scope>NUCLEOTIDE SEQUENCE [LARGE SCALE GENOMIC DNA]</scope>
    <source>
        <strain evidence="2 3">NCAIM B.02301</strain>
    </source>
</reference>
<feature type="transmembrane region" description="Helical" evidence="1">
    <location>
        <begin position="181"/>
        <end position="203"/>
    </location>
</feature>
<accession>A0ABV6NLP6</accession>
<feature type="transmembrane region" description="Helical" evidence="1">
    <location>
        <begin position="109"/>
        <end position="133"/>
    </location>
</feature>
<keyword evidence="3" id="KW-1185">Reference proteome</keyword>
<evidence type="ECO:0000256" key="1">
    <source>
        <dbReference type="SAM" id="Phobius"/>
    </source>
</evidence>
<dbReference type="EMBL" id="JBHLTR010000054">
    <property type="protein sequence ID" value="MFC0561023.1"/>
    <property type="molecule type" value="Genomic_DNA"/>
</dbReference>
<organism evidence="2 3">
    <name type="scientific">Halalkalibacter alkalisediminis</name>
    <dbReference type="NCBI Taxonomy" id="935616"/>
    <lineage>
        <taxon>Bacteria</taxon>
        <taxon>Bacillati</taxon>
        <taxon>Bacillota</taxon>
        <taxon>Bacilli</taxon>
        <taxon>Bacillales</taxon>
        <taxon>Bacillaceae</taxon>
        <taxon>Halalkalibacter</taxon>
    </lineage>
</organism>
<feature type="transmembrane region" description="Helical" evidence="1">
    <location>
        <begin position="275"/>
        <end position="292"/>
    </location>
</feature>
<feature type="transmembrane region" description="Helical" evidence="1">
    <location>
        <begin position="333"/>
        <end position="355"/>
    </location>
</feature>
<keyword evidence="1" id="KW-0472">Membrane</keyword>
<dbReference type="RefSeq" id="WP_273842261.1">
    <property type="nucleotide sequence ID" value="NZ_JAQQWT010000005.1"/>
</dbReference>
<feature type="transmembrane region" description="Helical" evidence="1">
    <location>
        <begin position="65"/>
        <end position="85"/>
    </location>
</feature>
<dbReference type="Proteomes" id="UP001589833">
    <property type="component" value="Unassembled WGS sequence"/>
</dbReference>
<proteinExistence type="predicted"/>
<keyword evidence="1" id="KW-1133">Transmembrane helix</keyword>
<comment type="caution">
    <text evidence="2">The sequence shown here is derived from an EMBL/GenBank/DDBJ whole genome shotgun (WGS) entry which is preliminary data.</text>
</comment>
<name>A0ABV6NLP6_9BACI</name>
<feature type="transmembrane region" description="Helical" evidence="1">
    <location>
        <begin position="145"/>
        <end position="169"/>
    </location>
</feature>
<feature type="transmembrane region" description="Helical" evidence="1">
    <location>
        <begin position="20"/>
        <end position="45"/>
    </location>
</feature>
<feature type="transmembrane region" description="Helical" evidence="1">
    <location>
        <begin position="237"/>
        <end position="255"/>
    </location>
</feature>
<sequence length="669" mass="77572">MRLKTLLFNKGIFIQNIRHVGWIGLGYLVCLLFAMPLQLLLAYTNEDHYRYHQIPDQLIGLSKDFQVILTFVFPVLLAIFLFRYIQVKLSSDFTHSLPIKRGLLFNQHLLFGLLVFILPVFVVAAILLGLGSFLPYEELLSFSSILSWAGTTTLFNVFVFVSGVFVGMFTGMSVLQGALTYILFVFPVGVVVLFSANLDFYLFGFTSNYYLTQKLETVIPFVRLMELERVPFTISEILIYVGLIIAFYLAALLAYQKRHVETATQAIAFPALRPVFKYGVTFCTMLVGGLYFGDMHGANGWIIFGYVTASILGYVLSMMILEKTWRVFAKWKGYVVYMVVVTILGLAFQIDMFGYEKNIPSVEDVQGIYFGDSLYQFNEEEFADYPDVDRPIEYVKQSFYYEDKELIEKINSLHAQIIKEKNQLQASSEPGNSIALQYELKDGSKLARQYSIPIQTYQKLYRDIIESEEYMQNQNPVLKLGDEDIAHLDRITIYAFKNGDRVILTDREDIEEFHQWLQADVENESLETFLDKRFWWSDIEYEWPDRKTLRVSWKKSYTQIEAWLDKRGLLAQARFTADDFTHAYVIKNPDKRELYTFVRENDLEATFADRPDAIKLEAADEIDEILKQASTSHDRGDYIIGFYSEEVPYPEFQILLQEHVPDFIKKELP</sequence>
<evidence type="ECO:0000313" key="3">
    <source>
        <dbReference type="Proteomes" id="UP001589833"/>
    </source>
</evidence>
<feature type="transmembrane region" description="Helical" evidence="1">
    <location>
        <begin position="298"/>
        <end position="321"/>
    </location>
</feature>
<evidence type="ECO:0000313" key="2">
    <source>
        <dbReference type="EMBL" id="MFC0561023.1"/>
    </source>
</evidence>